<evidence type="ECO:0000256" key="2">
    <source>
        <dbReference type="SAM" id="MobiDB-lite"/>
    </source>
</evidence>
<dbReference type="RefSeq" id="WP_031960732.1">
    <property type="nucleotide sequence ID" value="NZ_CP033876.1"/>
</dbReference>
<feature type="transmembrane region" description="Helical" evidence="3">
    <location>
        <begin position="195"/>
        <end position="216"/>
    </location>
</feature>
<dbReference type="EMBL" id="ABFEVW030000044">
    <property type="protein sequence ID" value="EMN1073545.1"/>
    <property type="molecule type" value="Genomic_DNA"/>
</dbReference>
<dbReference type="EMBL" id="ABFEVW020000043">
    <property type="protein sequence ID" value="EKU3570447.1"/>
    <property type="molecule type" value="Genomic_DNA"/>
</dbReference>
<keyword evidence="3" id="KW-0472">Membrane</keyword>
<keyword evidence="1" id="KW-0175">Coiled coil</keyword>
<feature type="compositionally biased region" description="Basic and acidic residues" evidence="2">
    <location>
        <begin position="290"/>
        <end position="304"/>
    </location>
</feature>
<feature type="coiled-coil region" evidence="1">
    <location>
        <begin position="126"/>
        <end position="153"/>
    </location>
</feature>
<feature type="transmembrane region" description="Helical" evidence="3">
    <location>
        <begin position="158"/>
        <end position="183"/>
    </location>
</feature>
<sequence>MSLNAVLDVLIKHHLNPENFNKREVVEATASMFCILVDNYVTKAAEETFYNLPYKDISTLVFIDQSIEIKSDTFDGFITTVKDEIINLYSSSNLSISQEHVIACYEKLASHIELALIQKKFMLDSAREANRVANIAQKQAEFAKKQAKKAKDMSNGMVTNFVTILGVFATIIITVFGGINIVGSTVKLLEGNNKLVYLVFVISFLMICLLTLVKLLMTWISSIKARDEDSDDIKEPSKKKMDFYSKSIICFFIAVIASAICIACTYKDQDIKNQTDENKSNNQNGIPFMNKEKSGKDEKSFIKD</sequence>
<protein>
    <submittedName>
        <fullName evidence="4">Uncharacterized protein</fullName>
    </submittedName>
</protein>
<evidence type="ECO:0000313" key="4">
    <source>
        <dbReference type="EMBL" id="EKU3570447.1"/>
    </source>
</evidence>
<proteinExistence type="predicted"/>
<evidence type="ECO:0000256" key="1">
    <source>
        <dbReference type="SAM" id="Coils"/>
    </source>
</evidence>
<dbReference type="AlphaFoldDB" id="A0AAD2YSP7"/>
<feature type="transmembrane region" description="Helical" evidence="3">
    <location>
        <begin position="243"/>
        <end position="266"/>
    </location>
</feature>
<comment type="caution">
    <text evidence="4">The sequence shown here is derived from an EMBL/GenBank/DDBJ whole genome shotgun (WGS) entry which is preliminary data.</text>
</comment>
<name>A0AAD2YSP7_ACIBA</name>
<organism evidence="4">
    <name type="scientific">Acinetobacter baumannii</name>
    <dbReference type="NCBI Taxonomy" id="470"/>
    <lineage>
        <taxon>Bacteria</taxon>
        <taxon>Pseudomonadati</taxon>
        <taxon>Pseudomonadota</taxon>
        <taxon>Gammaproteobacteria</taxon>
        <taxon>Moraxellales</taxon>
        <taxon>Moraxellaceae</taxon>
        <taxon>Acinetobacter</taxon>
        <taxon>Acinetobacter calcoaceticus/baumannii complex</taxon>
    </lineage>
</organism>
<accession>A0AAD2YSP7</accession>
<evidence type="ECO:0000313" key="5">
    <source>
        <dbReference type="EMBL" id="EMN1073545.1"/>
    </source>
</evidence>
<feature type="region of interest" description="Disordered" evidence="2">
    <location>
        <begin position="275"/>
        <end position="304"/>
    </location>
</feature>
<keyword evidence="3" id="KW-1133">Transmembrane helix</keyword>
<keyword evidence="3" id="KW-0812">Transmembrane</keyword>
<gene>
    <name evidence="4" type="ORF">MKP18_003929</name>
    <name evidence="5" type="ORF">MKP18_003930</name>
</gene>
<reference evidence="4" key="1">
    <citation type="submission" date="2023-06" db="EMBL/GenBank/DDBJ databases">
        <authorList>
            <consortium name="Clinical and Environmental Microbiology Branch: Whole genome sequencing antimicrobial resistance pathogens in the healthcare setting"/>
        </authorList>
    </citation>
    <scope>NUCLEOTIDE SEQUENCE</scope>
    <source>
        <strain evidence="4">2021GN-00227</strain>
    </source>
</reference>
<evidence type="ECO:0000256" key="3">
    <source>
        <dbReference type="SAM" id="Phobius"/>
    </source>
</evidence>